<feature type="chain" id="PRO_5045516816" evidence="1">
    <location>
        <begin position="27"/>
        <end position="162"/>
    </location>
</feature>
<protein>
    <submittedName>
        <fullName evidence="2">Uncharacterized protein</fullName>
    </submittedName>
</protein>
<feature type="signal peptide" evidence="1">
    <location>
        <begin position="1"/>
        <end position="26"/>
    </location>
</feature>
<comment type="caution">
    <text evidence="2">The sequence shown here is derived from an EMBL/GenBank/DDBJ whole genome shotgun (WGS) entry which is preliminary data.</text>
</comment>
<accession>A0ABP9FQ44</accession>
<organism evidence="2 3">
    <name type="scientific">Nesterenkonia rhizosphaerae</name>
    <dbReference type="NCBI Taxonomy" id="1348272"/>
    <lineage>
        <taxon>Bacteria</taxon>
        <taxon>Bacillati</taxon>
        <taxon>Actinomycetota</taxon>
        <taxon>Actinomycetes</taxon>
        <taxon>Micrococcales</taxon>
        <taxon>Micrococcaceae</taxon>
        <taxon>Nesterenkonia</taxon>
    </lineage>
</organism>
<dbReference type="EMBL" id="BAABLW010000001">
    <property type="protein sequence ID" value="GAA4911464.1"/>
    <property type="molecule type" value="Genomic_DNA"/>
</dbReference>
<gene>
    <name evidence="2" type="ORF">GCM10025790_02360</name>
</gene>
<dbReference type="RefSeq" id="WP_345476297.1">
    <property type="nucleotide sequence ID" value="NZ_BAABLW010000001.1"/>
</dbReference>
<proteinExistence type="predicted"/>
<keyword evidence="3" id="KW-1185">Reference proteome</keyword>
<dbReference type="Proteomes" id="UP001500368">
    <property type="component" value="Unassembled WGS sequence"/>
</dbReference>
<keyword evidence="1" id="KW-0732">Signal</keyword>
<reference evidence="3" key="1">
    <citation type="journal article" date="2019" name="Int. J. Syst. Evol. Microbiol.">
        <title>The Global Catalogue of Microorganisms (GCM) 10K type strain sequencing project: providing services to taxonomists for standard genome sequencing and annotation.</title>
        <authorList>
            <consortium name="The Broad Institute Genomics Platform"/>
            <consortium name="The Broad Institute Genome Sequencing Center for Infectious Disease"/>
            <person name="Wu L."/>
            <person name="Ma J."/>
        </authorList>
    </citation>
    <scope>NUCLEOTIDE SEQUENCE [LARGE SCALE GENOMIC DNA]</scope>
    <source>
        <strain evidence="3">JCM 19129</strain>
    </source>
</reference>
<evidence type="ECO:0000256" key="1">
    <source>
        <dbReference type="SAM" id="SignalP"/>
    </source>
</evidence>
<evidence type="ECO:0000313" key="3">
    <source>
        <dbReference type="Proteomes" id="UP001500368"/>
    </source>
</evidence>
<evidence type="ECO:0000313" key="2">
    <source>
        <dbReference type="EMBL" id="GAA4911464.1"/>
    </source>
</evidence>
<name>A0ABP9FQ44_9MICC</name>
<sequence length="162" mass="16492">MIRASGLALVLVIAAAPLLACGTSAADPGEPAAASAHLSTTAFEDDTALLTDGTHAIIAAAAAPTYPVEMDALVSGTLTAGPSGCLLSEHDGTQERTAIRFPYGAVPTEHGVELPDGGFMALDKPFSVGGGSLQLAEVLPQQLIEECELTGVHEIFVLNARQ</sequence>